<organism evidence="2 3">
    <name type="scientific">Nonomuraea insulae</name>
    <dbReference type="NCBI Taxonomy" id="1616787"/>
    <lineage>
        <taxon>Bacteria</taxon>
        <taxon>Bacillati</taxon>
        <taxon>Actinomycetota</taxon>
        <taxon>Actinomycetes</taxon>
        <taxon>Streptosporangiales</taxon>
        <taxon>Streptosporangiaceae</taxon>
        <taxon>Nonomuraea</taxon>
    </lineage>
</organism>
<dbReference type="Proteomes" id="UP001596058">
    <property type="component" value="Unassembled WGS sequence"/>
</dbReference>
<dbReference type="SUPFAM" id="SSF54909">
    <property type="entry name" value="Dimeric alpha+beta barrel"/>
    <property type="match status" value="1"/>
</dbReference>
<accession>A0ABW1CVI3</accession>
<evidence type="ECO:0000259" key="1">
    <source>
        <dbReference type="Pfam" id="PF03992"/>
    </source>
</evidence>
<dbReference type="InterPro" id="IPR011008">
    <property type="entry name" value="Dimeric_a/b-barrel"/>
</dbReference>
<reference evidence="3" key="1">
    <citation type="journal article" date="2019" name="Int. J. Syst. Evol. Microbiol.">
        <title>The Global Catalogue of Microorganisms (GCM) 10K type strain sequencing project: providing services to taxonomists for standard genome sequencing and annotation.</title>
        <authorList>
            <consortium name="The Broad Institute Genomics Platform"/>
            <consortium name="The Broad Institute Genome Sequencing Center for Infectious Disease"/>
            <person name="Wu L."/>
            <person name="Ma J."/>
        </authorList>
    </citation>
    <scope>NUCLEOTIDE SEQUENCE [LARGE SCALE GENOMIC DNA]</scope>
    <source>
        <strain evidence="3">CCUG 53903</strain>
    </source>
</reference>
<dbReference type="EC" id="1.14.-.-" evidence="2"/>
<keyword evidence="3" id="KW-1185">Reference proteome</keyword>
<sequence length="104" mass="11298">MIARIWHATATPTGAEAYERHFTTAVLPELQDVAGHRGAYLLRRATGDHVELQVVTLWESLEAIKGFAGEDIDTAVVEPDARAALLTFGTTVTHHDVLAATPEH</sequence>
<protein>
    <submittedName>
        <fullName evidence="2">Antibiotic biosynthesis monooxygenase family protein</fullName>
        <ecNumber evidence="2">1.14.-.-</ecNumber>
    </submittedName>
</protein>
<keyword evidence="2" id="KW-0503">Monooxygenase</keyword>
<proteinExistence type="predicted"/>
<evidence type="ECO:0000313" key="3">
    <source>
        <dbReference type="Proteomes" id="UP001596058"/>
    </source>
</evidence>
<dbReference type="Gene3D" id="3.30.70.100">
    <property type="match status" value="1"/>
</dbReference>
<keyword evidence="2" id="KW-0560">Oxidoreductase</keyword>
<gene>
    <name evidence="2" type="ORF">ACFPZ3_32940</name>
</gene>
<dbReference type="EMBL" id="JBHSPA010000039">
    <property type="protein sequence ID" value="MFC5828700.1"/>
    <property type="molecule type" value="Genomic_DNA"/>
</dbReference>
<dbReference type="InterPro" id="IPR007138">
    <property type="entry name" value="ABM_dom"/>
</dbReference>
<feature type="domain" description="ABM" evidence="1">
    <location>
        <begin position="1"/>
        <end position="69"/>
    </location>
</feature>
<dbReference type="RefSeq" id="WP_379518203.1">
    <property type="nucleotide sequence ID" value="NZ_JBHSPA010000039.1"/>
</dbReference>
<dbReference type="Pfam" id="PF03992">
    <property type="entry name" value="ABM"/>
    <property type="match status" value="1"/>
</dbReference>
<dbReference type="GO" id="GO:0004497">
    <property type="term" value="F:monooxygenase activity"/>
    <property type="evidence" value="ECO:0007669"/>
    <property type="project" value="UniProtKB-KW"/>
</dbReference>
<comment type="caution">
    <text evidence="2">The sequence shown here is derived from an EMBL/GenBank/DDBJ whole genome shotgun (WGS) entry which is preliminary data.</text>
</comment>
<name>A0ABW1CVI3_9ACTN</name>
<evidence type="ECO:0000313" key="2">
    <source>
        <dbReference type="EMBL" id="MFC5828700.1"/>
    </source>
</evidence>